<dbReference type="FunFam" id="2.40.100.10:FF:000025">
    <property type="entry name" value="Peptidyl-prolyl cis-trans isomerase CYP19-2"/>
    <property type="match status" value="1"/>
</dbReference>
<dbReference type="PANTHER" id="PTHR11071">
    <property type="entry name" value="PEPTIDYL-PROLYL CIS-TRANS ISOMERASE"/>
    <property type="match status" value="1"/>
</dbReference>
<dbReference type="AlphaFoldDB" id="A0A9P0GMU9"/>
<feature type="repeat" description="TPR" evidence="5">
    <location>
        <begin position="295"/>
        <end position="328"/>
    </location>
</feature>
<dbReference type="Proteomes" id="UP001153737">
    <property type="component" value="Chromosome 3"/>
</dbReference>
<protein>
    <recommendedName>
        <fullName evidence="2">peptidylprolyl isomerase</fullName>
        <ecNumber evidence="2">5.2.1.8</ecNumber>
    </recommendedName>
</protein>
<keyword evidence="3" id="KW-0697">Rotamase</keyword>
<gene>
    <name evidence="7" type="ORF">PHAECO_LOCUS6968</name>
</gene>
<evidence type="ECO:0000259" key="6">
    <source>
        <dbReference type="PROSITE" id="PS50072"/>
    </source>
</evidence>
<dbReference type="EC" id="5.2.1.8" evidence="2"/>
<evidence type="ECO:0000256" key="4">
    <source>
        <dbReference type="ARBA" id="ARBA00023235"/>
    </source>
</evidence>
<keyword evidence="8" id="KW-1185">Reference proteome</keyword>
<dbReference type="PRINTS" id="PR00153">
    <property type="entry name" value="CSAPPISMRASE"/>
</dbReference>
<comment type="catalytic activity">
    <reaction evidence="1">
        <text>[protein]-peptidylproline (omega=180) = [protein]-peptidylproline (omega=0)</text>
        <dbReference type="Rhea" id="RHEA:16237"/>
        <dbReference type="Rhea" id="RHEA-COMP:10747"/>
        <dbReference type="Rhea" id="RHEA-COMP:10748"/>
        <dbReference type="ChEBI" id="CHEBI:83833"/>
        <dbReference type="ChEBI" id="CHEBI:83834"/>
        <dbReference type="EC" id="5.2.1.8"/>
    </reaction>
</comment>
<sequence>MSSNNPYVFFDLKYGVMKAGRVIIQLYADVVPKAAENFRALCTGEKGIGRRGKPLHYKGTKFHKVIPLCMVQGGDIENNDGTGGESIYGPTFEDESLTIKHEEEGMVGMMNAGPNTNQSQFYITTQPCSHLDDTNVVVGKIVKGLKIIVEMSDYNREDSKPPELLIIENCGELKPGEPWNINESDGTEDVYPPWPDDWDEFTTANSRLVEKAVIAIKESGNFYFGENDFVDSERKYVKCLRYINWYLLQNKKNLALKSMRIIVMQNLAAALLKRQKFKETVKLCSEILAIDENNAKALYRRGQASLAMKDYDEALDDLNNASSFLPNDRNVLNLLNTVKKHKFIYLQDEKLFFSKLFN</sequence>
<proteinExistence type="predicted"/>
<organism evidence="7 8">
    <name type="scientific">Phaedon cochleariae</name>
    <name type="common">Mustard beetle</name>
    <dbReference type="NCBI Taxonomy" id="80249"/>
    <lineage>
        <taxon>Eukaryota</taxon>
        <taxon>Metazoa</taxon>
        <taxon>Ecdysozoa</taxon>
        <taxon>Arthropoda</taxon>
        <taxon>Hexapoda</taxon>
        <taxon>Insecta</taxon>
        <taxon>Pterygota</taxon>
        <taxon>Neoptera</taxon>
        <taxon>Endopterygota</taxon>
        <taxon>Coleoptera</taxon>
        <taxon>Polyphaga</taxon>
        <taxon>Cucujiformia</taxon>
        <taxon>Chrysomeloidea</taxon>
        <taxon>Chrysomelidae</taxon>
        <taxon>Chrysomelinae</taxon>
        <taxon>Chrysomelini</taxon>
        <taxon>Phaedon</taxon>
    </lineage>
</organism>
<evidence type="ECO:0000256" key="2">
    <source>
        <dbReference type="ARBA" id="ARBA00013194"/>
    </source>
</evidence>
<dbReference type="PROSITE" id="PS50005">
    <property type="entry name" value="TPR"/>
    <property type="match status" value="1"/>
</dbReference>
<dbReference type="Gene3D" id="2.40.100.10">
    <property type="entry name" value="Cyclophilin-like"/>
    <property type="match status" value="1"/>
</dbReference>
<dbReference type="SUPFAM" id="SSF48452">
    <property type="entry name" value="TPR-like"/>
    <property type="match status" value="1"/>
</dbReference>
<feature type="domain" description="PPIase cyclophilin-type" evidence="6">
    <location>
        <begin position="9"/>
        <end position="172"/>
    </location>
</feature>
<keyword evidence="4" id="KW-0413">Isomerase</keyword>
<dbReference type="GO" id="GO:0016018">
    <property type="term" value="F:cyclosporin A binding"/>
    <property type="evidence" value="ECO:0007669"/>
    <property type="project" value="TreeGrafter"/>
</dbReference>
<dbReference type="InterPro" id="IPR019734">
    <property type="entry name" value="TPR_rpt"/>
</dbReference>
<dbReference type="Gene3D" id="1.25.40.10">
    <property type="entry name" value="Tetratricopeptide repeat domain"/>
    <property type="match status" value="1"/>
</dbReference>
<accession>A0A9P0GMU9</accession>
<dbReference type="GO" id="GO:0003755">
    <property type="term" value="F:peptidyl-prolyl cis-trans isomerase activity"/>
    <property type="evidence" value="ECO:0007669"/>
    <property type="project" value="UniProtKB-KW"/>
</dbReference>
<dbReference type="PANTHER" id="PTHR11071:SF561">
    <property type="entry name" value="PEPTIDYL-PROLYL CIS-TRANS ISOMERASE D-RELATED"/>
    <property type="match status" value="1"/>
</dbReference>
<dbReference type="SUPFAM" id="SSF50891">
    <property type="entry name" value="Cyclophilin-like"/>
    <property type="match status" value="1"/>
</dbReference>
<dbReference type="SMART" id="SM00028">
    <property type="entry name" value="TPR"/>
    <property type="match status" value="2"/>
</dbReference>
<dbReference type="GO" id="GO:0005739">
    <property type="term" value="C:mitochondrion"/>
    <property type="evidence" value="ECO:0007669"/>
    <property type="project" value="TreeGrafter"/>
</dbReference>
<dbReference type="GO" id="GO:0006457">
    <property type="term" value="P:protein folding"/>
    <property type="evidence" value="ECO:0007669"/>
    <property type="project" value="TreeGrafter"/>
</dbReference>
<evidence type="ECO:0000256" key="1">
    <source>
        <dbReference type="ARBA" id="ARBA00000971"/>
    </source>
</evidence>
<dbReference type="EMBL" id="OU896709">
    <property type="protein sequence ID" value="CAH1159641.1"/>
    <property type="molecule type" value="Genomic_DNA"/>
</dbReference>
<dbReference type="OrthoDB" id="407558at2759"/>
<name>A0A9P0GMU9_PHACE</name>
<dbReference type="InterPro" id="IPR002130">
    <property type="entry name" value="Cyclophilin-type_PPIase_dom"/>
</dbReference>
<dbReference type="InterPro" id="IPR011990">
    <property type="entry name" value="TPR-like_helical_dom_sf"/>
</dbReference>
<evidence type="ECO:0000256" key="3">
    <source>
        <dbReference type="ARBA" id="ARBA00023110"/>
    </source>
</evidence>
<dbReference type="InterPro" id="IPR029000">
    <property type="entry name" value="Cyclophilin-like_dom_sf"/>
</dbReference>
<dbReference type="Pfam" id="PF14559">
    <property type="entry name" value="TPR_19"/>
    <property type="match status" value="1"/>
</dbReference>
<dbReference type="PROSITE" id="PS50072">
    <property type="entry name" value="CSA_PPIASE_2"/>
    <property type="match status" value="1"/>
</dbReference>
<evidence type="ECO:0000256" key="5">
    <source>
        <dbReference type="PROSITE-ProRule" id="PRU00339"/>
    </source>
</evidence>
<keyword evidence="5" id="KW-0802">TPR repeat</keyword>
<reference evidence="7" key="2">
    <citation type="submission" date="2022-10" db="EMBL/GenBank/DDBJ databases">
        <authorList>
            <consortium name="ENA_rothamsted_submissions"/>
            <consortium name="culmorum"/>
            <person name="King R."/>
        </authorList>
    </citation>
    <scope>NUCLEOTIDE SEQUENCE</scope>
</reference>
<dbReference type="Pfam" id="PF00160">
    <property type="entry name" value="Pro_isomerase"/>
    <property type="match status" value="1"/>
</dbReference>
<reference evidence="7" key="1">
    <citation type="submission" date="2022-01" db="EMBL/GenBank/DDBJ databases">
        <authorList>
            <person name="King R."/>
        </authorList>
    </citation>
    <scope>NUCLEOTIDE SEQUENCE</scope>
</reference>
<evidence type="ECO:0000313" key="7">
    <source>
        <dbReference type="EMBL" id="CAH1159641.1"/>
    </source>
</evidence>
<evidence type="ECO:0000313" key="8">
    <source>
        <dbReference type="Proteomes" id="UP001153737"/>
    </source>
</evidence>